<protein>
    <recommendedName>
        <fullName evidence="3">Ferric uptake regulation protein</fullName>
    </recommendedName>
</protein>
<dbReference type="GO" id="GO:0000976">
    <property type="term" value="F:transcription cis-regulatory region binding"/>
    <property type="evidence" value="ECO:0007669"/>
    <property type="project" value="TreeGrafter"/>
</dbReference>
<dbReference type="Pfam" id="PF01475">
    <property type="entry name" value="FUR"/>
    <property type="match status" value="1"/>
</dbReference>
<evidence type="ECO:0000256" key="9">
    <source>
        <dbReference type="ARBA" id="ARBA00023125"/>
    </source>
</evidence>
<feature type="non-terminal residue" evidence="11">
    <location>
        <position position="170"/>
    </location>
</feature>
<keyword evidence="5" id="KW-0678">Repressor</keyword>
<reference evidence="11 12" key="1">
    <citation type="submission" date="2019-09" db="EMBL/GenBank/DDBJ databases">
        <title>Draft Whole-Genome sequence of Blastochloris sulfoviridis DSM 729.</title>
        <authorList>
            <person name="Meyer T.E."/>
            <person name="Kyndt J.A."/>
        </authorList>
    </citation>
    <scope>NUCLEOTIDE SEQUENCE [LARGE SCALE GENOMIC DNA]</scope>
    <source>
        <strain evidence="11 12">DSM 729</strain>
    </source>
</reference>
<evidence type="ECO:0000256" key="3">
    <source>
        <dbReference type="ARBA" id="ARBA00020910"/>
    </source>
</evidence>
<evidence type="ECO:0000256" key="8">
    <source>
        <dbReference type="ARBA" id="ARBA00023015"/>
    </source>
</evidence>
<dbReference type="PANTHER" id="PTHR33202:SF7">
    <property type="entry name" value="FERRIC UPTAKE REGULATION PROTEIN"/>
    <property type="match status" value="1"/>
</dbReference>
<dbReference type="OrthoDB" id="9800477at2"/>
<evidence type="ECO:0000256" key="1">
    <source>
        <dbReference type="ARBA" id="ARBA00004496"/>
    </source>
</evidence>
<evidence type="ECO:0000256" key="2">
    <source>
        <dbReference type="ARBA" id="ARBA00007957"/>
    </source>
</evidence>
<dbReference type="PANTHER" id="PTHR33202">
    <property type="entry name" value="ZINC UPTAKE REGULATION PROTEIN"/>
    <property type="match status" value="1"/>
</dbReference>
<keyword evidence="6" id="KW-0479">Metal-binding</keyword>
<evidence type="ECO:0000313" key="11">
    <source>
        <dbReference type="EMBL" id="KAA5595955.1"/>
    </source>
</evidence>
<dbReference type="InterPro" id="IPR036388">
    <property type="entry name" value="WH-like_DNA-bd_sf"/>
</dbReference>
<gene>
    <name evidence="11" type="ORF">F1193_16145</name>
</gene>
<organism evidence="11 12">
    <name type="scientific">Blastochloris sulfoviridis</name>
    <dbReference type="NCBI Taxonomy" id="50712"/>
    <lineage>
        <taxon>Bacteria</taxon>
        <taxon>Pseudomonadati</taxon>
        <taxon>Pseudomonadota</taxon>
        <taxon>Alphaproteobacteria</taxon>
        <taxon>Hyphomicrobiales</taxon>
        <taxon>Blastochloridaceae</taxon>
        <taxon>Blastochloris</taxon>
    </lineage>
</organism>
<accession>A0A5M6HJM8</accession>
<comment type="similarity">
    <text evidence="2">Belongs to the Fur family.</text>
</comment>
<dbReference type="GO" id="GO:0045892">
    <property type="term" value="P:negative regulation of DNA-templated transcription"/>
    <property type="evidence" value="ECO:0007669"/>
    <property type="project" value="TreeGrafter"/>
</dbReference>
<dbReference type="InterPro" id="IPR002481">
    <property type="entry name" value="FUR"/>
</dbReference>
<evidence type="ECO:0000256" key="5">
    <source>
        <dbReference type="ARBA" id="ARBA00022491"/>
    </source>
</evidence>
<dbReference type="FunFam" id="1.10.10.10:FF:000007">
    <property type="entry name" value="Ferric uptake regulation protein"/>
    <property type="match status" value="1"/>
</dbReference>
<sequence>MNELPRFNRQTESLPREGEILPVARLRDPMLHYARTGCPFHDVRQMLKDAGLRPTRQRLALGWLLFSKGDRHISAEILHEEAQHARFPVSLATVYNTLHQFTEAGLLRELAIDGSRAFFDTNVHDHHHFFLEQENELVDISPSAAGLSHISKEFEEELFAPKREVHFSRY</sequence>
<keyword evidence="12" id="KW-1185">Reference proteome</keyword>
<evidence type="ECO:0000256" key="10">
    <source>
        <dbReference type="ARBA" id="ARBA00023163"/>
    </source>
</evidence>
<dbReference type="NCBIfam" id="NF045677">
    <property type="entry name" value="FeRespRegIrr"/>
    <property type="match status" value="1"/>
</dbReference>
<dbReference type="EMBL" id="VWPL01000048">
    <property type="protein sequence ID" value="KAA5595955.1"/>
    <property type="molecule type" value="Genomic_DNA"/>
</dbReference>
<comment type="caution">
    <text evidence="11">The sequence shown here is derived from an EMBL/GenBank/DDBJ whole genome shotgun (WGS) entry which is preliminary data.</text>
</comment>
<keyword evidence="8" id="KW-0805">Transcription regulation</keyword>
<dbReference type="GO" id="GO:0008270">
    <property type="term" value="F:zinc ion binding"/>
    <property type="evidence" value="ECO:0007669"/>
    <property type="project" value="TreeGrafter"/>
</dbReference>
<dbReference type="Gene3D" id="1.10.10.10">
    <property type="entry name" value="Winged helix-like DNA-binding domain superfamily/Winged helix DNA-binding domain"/>
    <property type="match status" value="1"/>
</dbReference>
<keyword evidence="4" id="KW-0963">Cytoplasm</keyword>
<dbReference type="InterPro" id="IPR036390">
    <property type="entry name" value="WH_DNA-bd_sf"/>
</dbReference>
<comment type="subcellular location">
    <subcellularLocation>
        <location evidence="1">Cytoplasm</location>
    </subcellularLocation>
</comment>
<evidence type="ECO:0000256" key="6">
    <source>
        <dbReference type="ARBA" id="ARBA00022723"/>
    </source>
</evidence>
<evidence type="ECO:0000256" key="7">
    <source>
        <dbReference type="ARBA" id="ARBA00022833"/>
    </source>
</evidence>
<dbReference type="GO" id="GO:0005737">
    <property type="term" value="C:cytoplasm"/>
    <property type="evidence" value="ECO:0007669"/>
    <property type="project" value="UniProtKB-SubCell"/>
</dbReference>
<proteinExistence type="inferred from homology"/>
<evidence type="ECO:0000256" key="4">
    <source>
        <dbReference type="ARBA" id="ARBA00022490"/>
    </source>
</evidence>
<dbReference type="GO" id="GO:1900376">
    <property type="term" value="P:regulation of secondary metabolite biosynthetic process"/>
    <property type="evidence" value="ECO:0007669"/>
    <property type="project" value="TreeGrafter"/>
</dbReference>
<keyword evidence="9" id="KW-0238">DNA-binding</keyword>
<dbReference type="Proteomes" id="UP000323886">
    <property type="component" value="Unassembled WGS sequence"/>
</dbReference>
<keyword evidence="7" id="KW-0862">Zinc</keyword>
<dbReference type="AlphaFoldDB" id="A0A5M6HJM8"/>
<dbReference type="GO" id="GO:0003700">
    <property type="term" value="F:DNA-binding transcription factor activity"/>
    <property type="evidence" value="ECO:0007669"/>
    <property type="project" value="InterPro"/>
</dbReference>
<dbReference type="SUPFAM" id="SSF46785">
    <property type="entry name" value="Winged helix' DNA-binding domain"/>
    <property type="match status" value="1"/>
</dbReference>
<evidence type="ECO:0000313" key="12">
    <source>
        <dbReference type="Proteomes" id="UP000323886"/>
    </source>
</evidence>
<dbReference type="CDD" id="cd07153">
    <property type="entry name" value="Fur_like"/>
    <property type="match status" value="1"/>
</dbReference>
<name>A0A5M6HJM8_9HYPH</name>
<dbReference type="NCBIfam" id="NF045678">
    <property type="entry name" value="TransRegIrrA"/>
    <property type="match status" value="1"/>
</dbReference>
<keyword evidence="10" id="KW-0804">Transcription</keyword>